<name>A0A074RWZ2_9AGAM</name>
<feature type="region of interest" description="Disordered" evidence="1">
    <location>
        <begin position="488"/>
        <end position="523"/>
    </location>
</feature>
<evidence type="ECO:0000313" key="2">
    <source>
        <dbReference type="EMBL" id="KEP51459.1"/>
    </source>
</evidence>
<dbReference type="HOGENOM" id="CLU_571220_0_0_1"/>
<protein>
    <submittedName>
        <fullName evidence="2">Uncharacterized protein</fullName>
    </submittedName>
</protein>
<proteinExistence type="predicted"/>
<accession>A0A074RWZ2</accession>
<evidence type="ECO:0000256" key="1">
    <source>
        <dbReference type="SAM" id="MobiDB-lite"/>
    </source>
</evidence>
<organism evidence="2 3">
    <name type="scientific">Rhizoctonia solani 123E</name>
    <dbReference type="NCBI Taxonomy" id="1423351"/>
    <lineage>
        <taxon>Eukaryota</taxon>
        <taxon>Fungi</taxon>
        <taxon>Dikarya</taxon>
        <taxon>Basidiomycota</taxon>
        <taxon>Agaricomycotina</taxon>
        <taxon>Agaricomycetes</taxon>
        <taxon>Cantharellales</taxon>
        <taxon>Ceratobasidiaceae</taxon>
        <taxon>Rhizoctonia</taxon>
    </lineage>
</organism>
<gene>
    <name evidence="2" type="ORF">V565_061510</name>
</gene>
<evidence type="ECO:0000313" key="3">
    <source>
        <dbReference type="Proteomes" id="UP000027456"/>
    </source>
</evidence>
<dbReference type="AlphaFoldDB" id="A0A074RWZ2"/>
<keyword evidence="3" id="KW-1185">Reference proteome</keyword>
<dbReference type="STRING" id="1423351.A0A074RWZ2"/>
<dbReference type="InterPro" id="IPR041078">
    <property type="entry name" value="Plavaka"/>
</dbReference>
<dbReference type="EMBL" id="AZST01000168">
    <property type="protein sequence ID" value="KEP51459.1"/>
    <property type="molecule type" value="Genomic_DNA"/>
</dbReference>
<dbReference type="OrthoDB" id="3239511at2759"/>
<feature type="compositionally biased region" description="Polar residues" evidence="1">
    <location>
        <begin position="514"/>
        <end position="523"/>
    </location>
</feature>
<sequence>MLSALASGPLDASVPRNASDLHALLAKAKSSDIYEFKTHEIETEFKDREYTHLLQTRCLWDVLKDLVSDPDLHELFVFDPEQHFVQNPETEEPMLVLEEPWHGKAFWNFQTQVGPGGRILYIQLYADATKITVIGSLKVWPVYAWLGNLPAHLRKRDGKGGATLIAYLPVVEKDQHLSKADLASLRVHIYHEAFKIILESIKAPAQFGELIECGDGIVRKLFPTISVISADYEELAKILSILGHQSGFPCPVCLVPRGKQGDLSGTVWPRRTHEETLLILERAENASTKQEAKEIRQEQSLRATQSSFIDVMGSMSSIYEAACTADPLHQIEQGIFGHHLWPKLKSLLNRTQKAVLDDRFKAIPPYPDLKHFPNGITELEYMEGHEHATVLRLLAPLIEDLLPPECQQVICSVLRSLAAIHLLAKMTTHTDNTLERLTVQIRKFGELWQVRFVFQLLDFVVANFPKLHSMSHLVECIRYKSTTDNYHTGLGEAQHPQSKEDFKRTNHRPGFEDQVSSDTILKT</sequence>
<dbReference type="Proteomes" id="UP000027456">
    <property type="component" value="Unassembled WGS sequence"/>
</dbReference>
<reference evidence="2 3" key="1">
    <citation type="submission" date="2013-12" db="EMBL/GenBank/DDBJ databases">
        <authorList>
            <person name="Cubeta M."/>
            <person name="Pakala S."/>
            <person name="Fedorova N."/>
            <person name="Thomas E."/>
            <person name="Dean R."/>
            <person name="Jabaji S."/>
            <person name="Neate S."/>
            <person name="Toda T."/>
            <person name="Tavantzis S."/>
            <person name="Vilgalys R."/>
            <person name="Bharathan N."/>
            <person name="Pakala S."/>
            <person name="Losada L.S."/>
            <person name="Zafar N."/>
            <person name="Nierman W."/>
        </authorList>
    </citation>
    <scope>NUCLEOTIDE SEQUENCE [LARGE SCALE GENOMIC DNA]</scope>
    <source>
        <strain evidence="2 3">123E</strain>
    </source>
</reference>
<dbReference type="Pfam" id="PF18759">
    <property type="entry name" value="Plavaka"/>
    <property type="match status" value="1"/>
</dbReference>
<comment type="caution">
    <text evidence="2">The sequence shown here is derived from an EMBL/GenBank/DDBJ whole genome shotgun (WGS) entry which is preliminary data.</text>
</comment>